<dbReference type="SUPFAM" id="SSF56219">
    <property type="entry name" value="DNase I-like"/>
    <property type="match status" value="1"/>
</dbReference>
<protein>
    <submittedName>
        <fullName evidence="3">DNase I-like protein</fullName>
    </submittedName>
</protein>
<evidence type="ECO:0000259" key="2">
    <source>
        <dbReference type="SMART" id="SM00128"/>
    </source>
</evidence>
<dbReference type="SMART" id="SM00128">
    <property type="entry name" value="IPPc"/>
    <property type="match status" value="1"/>
</dbReference>
<feature type="region of interest" description="Disordered" evidence="1">
    <location>
        <begin position="38"/>
        <end position="66"/>
    </location>
</feature>
<feature type="domain" description="Inositol polyphosphate-related phosphatase" evidence="2">
    <location>
        <begin position="203"/>
        <end position="468"/>
    </location>
</feature>
<dbReference type="GO" id="GO:0046856">
    <property type="term" value="P:phosphatidylinositol dephosphorylation"/>
    <property type="evidence" value="ECO:0007669"/>
    <property type="project" value="InterPro"/>
</dbReference>
<proteinExistence type="predicted"/>
<evidence type="ECO:0000256" key="1">
    <source>
        <dbReference type="SAM" id="MobiDB-lite"/>
    </source>
</evidence>
<feature type="non-terminal residue" evidence="3">
    <location>
        <position position="718"/>
    </location>
</feature>
<name>A0A316UWS2_9BASI</name>
<dbReference type="EMBL" id="KZ819663">
    <property type="protein sequence ID" value="PWN29424.1"/>
    <property type="molecule type" value="Genomic_DNA"/>
</dbReference>
<reference evidence="3 4" key="1">
    <citation type="journal article" date="2018" name="Mol. Biol. Evol.">
        <title>Broad Genomic Sampling Reveals a Smut Pathogenic Ancestry of the Fungal Clade Ustilaginomycotina.</title>
        <authorList>
            <person name="Kijpornyongpan T."/>
            <person name="Mondo S.J."/>
            <person name="Barry K."/>
            <person name="Sandor L."/>
            <person name="Lee J."/>
            <person name="Lipzen A."/>
            <person name="Pangilinan J."/>
            <person name="LaButti K."/>
            <person name="Hainaut M."/>
            <person name="Henrissat B."/>
            <person name="Grigoriev I.V."/>
            <person name="Spatafora J.W."/>
            <person name="Aime M.C."/>
        </authorList>
    </citation>
    <scope>NUCLEOTIDE SEQUENCE [LARGE SCALE GENOMIC DNA]</scope>
    <source>
        <strain evidence="3 4">MCA 5214</strain>
    </source>
</reference>
<dbReference type="AlphaFoldDB" id="A0A316UWS2"/>
<gene>
    <name evidence="3" type="ORF">BDZ90DRAFT_213821</name>
</gene>
<dbReference type="InterPro" id="IPR000300">
    <property type="entry name" value="IPPc"/>
</dbReference>
<sequence>QRPAIKVKIITWNMGGASLPKGDLEVLLGRVGGYVPPEEDWDLDDAEGKGIPGQEGTPRHERIPPLPHDDGHPYHLLVVAGQECPWGDGKRIATGIGVAGELSDLTRSKSKATHLSKSKEKSGEGHNGAAVPQTPAGFGTGADTPAGGSDGFPFGSPPPTAGPGGNVPAGAPATHGGGRVFGGKGWSDMCEDWLCRGPAAQSKATKGLAATTEALVSGHIGPSQEGSRNPSRAPSPCPSSHEIDGTPLSLGAYELLVKERCAMIYMAVYCWRGCRDRVRGFDRAHVKSGLLAGRVGNKGAVGISVKLGQTRMLFVNSHLAAHEGKIQTRLDNIAKIKKELRLDTFLPTEDPTNKLADVTGMYDHSFWCGDLNFRVDITRQHADWLIMNKRYDQALEFDQLRKVMKEGREFQNFREHDISFPPTYKYDVLKTLKKPKRDRTVRRILRRRGHTASSAVAATFAGNETDEDPDETRATAADADETMDTNRSGATKRASMISLQDGEDETDDDDDASSTSSIGPWGGSVGSSGFTGPPSESEHSGPSDSSGKIGVATAAAGTKEKTPAAASESQPYDTSAKQRVPSWTDRILWRTNVKPKVVGPTLATIGERGEQQAREPWMRPRRTFSADHDISGLPPEPRRGTARSDHVAPPLPTMQPDAHSVAMSTAAPPLPESELEIIGPRRGEVECLLYKSLDDGEMRALEGRSDHRPVIFVGSIGI</sequence>
<evidence type="ECO:0000313" key="3">
    <source>
        <dbReference type="EMBL" id="PWN29424.1"/>
    </source>
</evidence>
<dbReference type="RefSeq" id="XP_025364036.1">
    <property type="nucleotide sequence ID" value="XM_025504179.1"/>
</dbReference>
<evidence type="ECO:0000313" key="4">
    <source>
        <dbReference type="Proteomes" id="UP000245884"/>
    </source>
</evidence>
<feature type="region of interest" description="Disordered" evidence="1">
    <location>
        <begin position="446"/>
        <end position="581"/>
    </location>
</feature>
<organism evidence="3 4">
    <name type="scientific">Jaminaea rosea</name>
    <dbReference type="NCBI Taxonomy" id="1569628"/>
    <lineage>
        <taxon>Eukaryota</taxon>
        <taxon>Fungi</taxon>
        <taxon>Dikarya</taxon>
        <taxon>Basidiomycota</taxon>
        <taxon>Ustilaginomycotina</taxon>
        <taxon>Exobasidiomycetes</taxon>
        <taxon>Microstromatales</taxon>
        <taxon>Microstromatales incertae sedis</taxon>
        <taxon>Jaminaea</taxon>
    </lineage>
</organism>
<feature type="compositionally biased region" description="Acidic residues" evidence="1">
    <location>
        <begin position="501"/>
        <end position="512"/>
    </location>
</feature>
<accession>A0A316UWS2</accession>
<feature type="compositionally biased region" description="Polar residues" evidence="1">
    <location>
        <begin position="567"/>
        <end position="577"/>
    </location>
</feature>
<feature type="compositionally biased region" description="Basic and acidic residues" evidence="1">
    <location>
        <begin position="57"/>
        <end position="66"/>
    </location>
</feature>
<dbReference type="STRING" id="1569628.A0A316UWS2"/>
<dbReference type="PANTHER" id="PTHR11200">
    <property type="entry name" value="INOSITOL 5-PHOSPHATASE"/>
    <property type="match status" value="1"/>
</dbReference>
<feature type="region of interest" description="Disordered" evidence="1">
    <location>
        <begin position="106"/>
        <end position="180"/>
    </location>
</feature>
<dbReference type="Proteomes" id="UP000245884">
    <property type="component" value="Unassembled WGS sequence"/>
</dbReference>
<feature type="non-terminal residue" evidence="3">
    <location>
        <position position="1"/>
    </location>
</feature>
<feature type="region of interest" description="Disordered" evidence="1">
    <location>
        <begin position="218"/>
        <end position="242"/>
    </location>
</feature>
<dbReference type="OrthoDB" id="405996at2759"/>
<feature type="compositionally biased region" description="Basic and acidic residues" evidence="1">
    <location>
        <begin position="623"/>
        <end position="646"/>
    </location>
</feature>
<dbReference type="InterPro" id="IPR046985">
    <property type="entry name" value="IP5"/>
</dbReference>
<dbReference type="Pfam" id="PF22669">
    <property type="entry name" value="Exo_endo_phos2"/>
    <property type="match status" value="2"/>
</dbReference>
<feature type="region of interest" description="Disordered" evidence="1">
    <location>
        <begin position="623"/>
        <end position="657"/>
    </location>
</feature>
<dbReference type="InterPro" id="IPR036691">
    <property type="entry name" value="Endo/exonu/phosph_ase_sf"/>
</dbReference>
<dbReference type="GeneID" id="37026002"/>
<keyword evidence="4" id="KW-1185">Reference proteome</keyword>
<dbReference type="GO" id="GO:0004439">
    <property type="term" value="F:phosphatidylinositol-4,5-bisphosphate 5-phosphatase activity"/>
    <property type="evidence" value="ECO:0007669"/>
    <property type="project" value="TreeGrafter"/>
</dbReference>
<dbReference type="PANTHER" id="PTHR11200:SF275">
    <property type="entry name" value="LD06095P"/>
    <property type="match status" value="1"/>
</dbReference>
<dbReference type="Gene3D" id="3.60.10.10">
    <property type="entry name" value="Endonuclease/exonuclease/phosphatase"/>
    <property type="match status" value="1"/>
</dbReference>